<comment type="caution">
    <text evidence="2">The sequence shown here is derived from an EMBL/GenBank/DDBJ whole genome shotgun (WGS) entry which is preliminary data.</text>
</comment>
<keyword evidence="1" id="KW-0472">Membrane</keyword>
<gene>
    <name evidence="2" type="ORF">SLEP1_g6247</name>
</gene>
<sequence length="71" mass="8165">MGKSDMSKSNKRWALFKRLSLRLKLLGSAFKGKRLHLSFMDDVLFRIVSVFEAIVLVAALCFFYLCCGCHF</sequence>
<reference evidence="2 3" key="1">
    <citation type="journal article" date="2021" name="Commun. Biol.">
        <title>The genome of Shorea leprosula (Dipterocarpaceae) highlights the ecological relevance of drought in aseasonal tropical rainforests.</title>
        <authorList>
            <person name="Ng K.K.S."/>
            <person name="Kobayashi M.J."/>
            <person name="Fawcett J.A."/>
            <person name="Hatakeyama M."/>
            <person name="Paape T."/>
            <person name="Ng C.H."/>
            <person name="Ang C.C."/>
            <person name="Tnah L.H."/>
            <person name="Lee C.T."/>
            <person name="Nishiyama T."/>
            <person name="Sese J."/>
            <person name="O'Brien M.J."/>
            <person name="Copetti D."/>
            <person name="Mohd Noor M.I."/>
            <person name="Ong R.C."/>
            <person name="Putra M."/>
            <person name="Sireger I.Z."/>
            <person name="Indrioko S."/>
            <person name="Kosugi Y."/>
            <person name="Izuno A."/>
            <person name="Isagi Y."/>
            <person name="Lee S.L."/>
            <person name="Shimizu K.K."/>
        </authorList>
    </citation>
    <scope>NUCLEOTIDE SEQUENCE [LARGE SCALE GENOMIC DNA]</scope>
    <source>
        <strain evidence="2">214</strain>
    </source>
</reference>
<dbReference type="EMBL" id="BPVZ01000006">
    <property type="protein sequence ID" value="GKU92534.1"/>
    <property type="molecule type" value="Genomic_DNA"/>
</dbReference>
<dbReference type="PANTHER" id="PTHR33726:SF3">
    <property type="entry name" value="TRANSMEMBRANE PROTEIN"/>
    <property type="match status" value="1"/>
</dbReference>
<feature type="transmembrane region" description="Helical" evidence="1">
    <location>
        <begin position="43"/>
        <end position="65"/>
    </location>
</feature>
<dbReference type="Proteomes" id="UP001054252">
    <property type="component" value="Unassembled WGS sequence"/>
</dbReference>
<dbReference type="AlphaFoldDB" id="A0AAV5I4B3"/>
<evidence type="ECO:0000313" key="3">
    <source>
        <dbReference type="Proteomes" id="UP001054252"/>
    </source>
</evidence>
<name>A0AAV5I4B3_9ROSI</name>
<accession>A0AAV5I4B3</accession>
<keyword evidence="3" id="KW-1185">Reference proteome</keyword>
<keyword evidence="1" id="KW-0812">Transmembrane</keyword>
<proteinExistence type="predicted"/>
<evidence type="ECO:0008006" key="4">
    <source>
        <dbReference type="Google" id="ProtNLM"/>
    </source>
</evidence>
<evidence type="ECO:0000313" key="2">
    <source>
        <dbReference type="EMBL" id="GKU92534.1"/>
    </source>
</evidence>
<dbReference type="PANTHER" id="PTHR33726">
    <property type="entry name" value="TRANSMEMBRANE PROTEIN"/>
    <property type="match status" value="1"/>
</dbReference>
<keyword evidence="1" id="KW-1133">Transmembrane helix</keyword>
<evidence type="ECO:0000256" key="1">
    <source>
        <dbReference type="SAM" id="Phobius"/>
    </source>
</evidence>
<protein>
    <recommendedName>
        <fullName evidence="4">Transmembrane protein</fullName>
    </recommendedName>
</protein>
<organism evidence="2 3">
    <name type="scientific">Rubroshorea leprosula</name>
    <dbReference type="NCBI Taxonomy" id="152421"/>
    <lineage>
        <taxon>Eukaryota</taxon>
        <taxon>Viridiplantae</taxon>
        <taxon>Streptophyta</taxon>
        <taxon>Embryophyta</taxon>
        <taxon>Tracheophyta</taxon>
        <taxon>Spermatophyta</taxon>
        <taxon>Magnoliopsida</taxon>
        <taxon>eudicotyledons</taxon>
        <taxon>Gunneridae</taxon>
        <taxon>Pentapetalae</taxon>
        <taxon>rosids</taxon>
        <taxon>malvids</taxon>
        <taxon>Malvales</taxon>
        <taxon>Dipterocarpaceae</taxon>
        <taxon>Rubroshorea</taxon>
    </lineage>
</organism>